<accession>K7XK21</accession>
<dbReference type="AlphaFoldDB" id="K7XK21"/>
<protein>
    <submittedName>
        <fullName evidence="1">Uncharacterized protein</fullName>
    </submittedName>
</protein>
<geneLocation type="plasmid" evidence="1">
    <name>pAoF64/95</name>
</geneLocation>
<reference evidence="1" key="1">
    <citation type="journal article" date="2014" name="J. Bacteriol.">
        <title>Quorum-dependent mannopine-inducible conjugative transfer of an Agrobacterium opine-catabolic plasmid.</title>
        <authorList>
            <person name="Wetzel M.E."/>
            <person name="Kim K.S."/>
            <person name="Miller M."/>
            <person name="Olsen G.J."/>
            <person name="Farrand S.K."/>
        </authorList>
    </citation>
    <scope>NUCLEOTIDE SEQUENCE</scope>
    <source>
        <strain evidence="1">F64/95</strain>
        <plasmid evidence="1">pAoF64/95</plasmid>
    </source>
</reference>
<name>K7XK21_AGRTU</name>
<evidence type="ECO:0000313" key="1">
    <source>
        <dbReference type="EMBL" id="AFX65611.1"/>
    </source>
</evidence>
<sequence length="53" mass="5899">MDARILAFGLSLVGVFEAFSVISTIMHLSEMKSPLTVKTNESRPDDCALEIWQ</sequence>
<organism evidence="1">
    <name type="scientific">Agrobacterium tumefaciens</name>
    <dbReference type="NCBI Taxonomy" id="358"/>
    <lineage>
        <taxon>Bacteria</taxon>
        <taxon>Pseudomonadati</taxon>
        <taxon>Pseudomonadota</taxon>
        <taxon>Alphaproteobacteria</taxon>
        <taxon>Hyphomicrobiales</taxon>
        <taxon>Rhizobiaceae</taxon>
        <taxon>Rhizobium/Agrobacterium group</taxon>
        <taxon>Agrobacterium</taxon>
        <taxon>Agrobacterium tumefaciens complex</taxon>
    </lineage>
</organism>
<dbReference type="EMBL" id="JX683454">
    <property type="protein sequence ID" value="AFX65611.1"/>
    <property type="molecule type" value="Genomic_DNA"/>
</dbReference>
<keyword evidence="1" id="KW-0614">Plasmid</keyword>
<proteinExistence type="predicted"/>